<sequence length="633" mass="73134">MNILVFPGNPTNGRRSNHLFKLCDLGAGKAFDDKNETTPNEMYSIVGTKNMLLPNMANDLRRKKTWRTTIGYTGDECDLWCLGLTLYHCSTGRFSITSDNSDDEVYCSGTTKVKQDMDAIATKFKGKYYDQMSGGIKYDHEIITELPTSSSNRLPKWLTYTITCLIRLFIHNPSIDKYATISNYLKTAPRKKLLSIDKLSIIEQCDMSKCPFIGFNFPTISECLGYSNNVTLSMISLTSIRYTEPKQKDFKNLEKDNDVYLVIPQCEETQLRSIGHQKLEYVENSTIPEAKLFETRRQKIMDGLSFLRDAEEIAELFEKISQILTTQFSLIMEELQNDERIQIASRYAVYLETALIPVAIFSQNSPEKQEHFQKCVQKAGESRKELDNHSKTSQDFIKSAKDWRDISRKLKLQEFDTPGIKEEFSEFFVFDKNHILETQEYSQTLVGLCLEKRSHLLRQLYEEQELDEILKVKLNKIELSMQTAQYLLKLRNDHLRLQQFIEECTDFLEIPHQEMKKITNKEISNMGIDRTAIRRSIRYQSPKYQEAQKKIKPAAVRIQELSKILESACKEELEKKSEDTIIQQPTIEPASEPENQEGPSENTIDDPTTPVPMENPSFFTALIHKLSRSTSEI</sequence>
<evidence type="ECO:0000313" key="10">
    <source>
        <dbReference type="EMBL" id="CAI5445542.1"/>
    </source>
</evidence>
<evidence type="ECO:0000256" key="2">
    <source>
        <dbReference type="ARBA" id="ARBA00022490"/>
    </source>
</evidence>
<keyword evidence="6" id="KW-0418">Kinase</keyword>
<dbReference type="GO" id="GO:0033209">
    <property type="term" value="P:tumor necrosis factor-mediated signaling pathway"/>
    <property type="evidence" value="ECO:0007669"/>
    <property type="project" value="TreeGrafter"/>
</dbReference>
<evidence type="ECO:0000256" key="4">
    <source>
        <dbReference type="ARBA" id="ARBA00022679"/>
    </source>
</evidence>
<dbReference type="OrthoDB" id="10013850at2759"/>
<dbReference type="GO" id="GO:0005524">
    <property type="term" value="F:ATP binding"/>
    <property type="evidence" value="ECO:0007669"/>
    <property type="project" value="UniProtKB-KW"/>
</dbReference>
<dbReference type="AlphaFoldDB" id="A0A9P1ILQ0"/>
<dbReference type="InterPro" id="IPR011009">
    <property type="entry name" value="Kinase-like_dom_sf"/>
</dbReference>
<dbReference type="Gene3D" id="1.10.510.10">
    <property type="entry name" value="Transferase(Phosphotransferase) domain 1"/>
    <property type="match status" value="1"/>
</dbReference>
<dbReference type="PANTHER" id="PTHR22969">
    <property type="entry name" value="IKB KINASE"/>
    <property type="match status" value="1"/>
</dbReference>
<dbReference type="EMBL" id="CANHGI010000003">
    <property type="protein sequence ID" value="CAI5445542.1"/>
    <property type="molecule type" value="Genomic_DNA"/>
</dbReference>
<dbReference type="PROSITE" id="PS50011">
    <property type="entry name" value="PROTEIN_KINASE_DOM"/>
    <property type="match status" value="1"/>
</dbReference>
<protein>
    <recommendedName>
        <fullName evidence="9">Protein kinase domain-containing protein</fullName>
    </recommendedName>
</protein>
<keyword evidence="5" id="KW-0547">Nucleotide-binding</keyword>
<feature type="compositionally biased region" description="Polar residues" evidence="8">
    <location>
        <begin position="597"/>
        <end position="606"/>
    </location>
</feature>
<dbReference type="GO" id="GO:0008385">
    <property type="term" value="C:IkappaB kinase complex"/>
    <property type="evidence" value="ECO:0007669"/>
    <property type="project" value="TreeGrafter"/>
</dbReference>
<keyword evidence="11" id="KW-1185">Reference proteome</keyword>
<gene>
    <name evidence="10" type="ORF">CAMP_LOCUS8179</name>
</gene>
<keyword evidence="2" id="KW-0963">Cytoplasm</keyword>
<dbReference type="GO" id="GO:0008384">
    <property type="term" value="F:IkappaB kinase activity"/>
    <property type="evidence" value="ECO:0007669"/>
    <property type="project" value="TreeGrafter"/>
</dbReference>
<evidence type="ECO:0000256" key="5">
    <source>
        <dbReference type="ARBA" id="ARBA00022741"/>
    </source>
</evidence>
<dbReference type="SUPFAM" id="SSF56112">
    <property type="entry name" value="Protein kinase-like (PK-like)"/>
    <property type="match status" value="1"/>
</dbReference>
<evidence type="ECO:0000259" key="9">
    <source>
        <dbReference type="PROSITE" id="PS50011"/>
    </source>
</evidence>
<evidence type="ECO:0000256" key="6">
    <source>
        <dbReference type="ARBA" id="ARBA00022777"/>
    </source>
</evidence>
<reference evidence="10" key="1">
    <citation type="submission" date="2022-11" db="EMBL/GenBank/DDBJ databases">
        <authorList>
            <person name="Kikuchi T."/>
        </authorList>
    </citation>
    <scope>NUCLEOTIDE SEQUENCE</scope>
    <source>
        <strain evidence="10">PS1010</strain>
    </source>
</reference>
<keyword evidence="7" id="KW-0067">ATP-binding</keyword>
<dbReference type="Proteomes" id="UP001152747">
    <property type="component" value="Unassembled WGS sequence"/>
</dbReference>
<organism evidence="10 11">
    <name type="scientific">Caenorhabditis angaria</name>
    <dbReference type="NCBI Taxonomy" id="860376"/>
    <lineage>
        <taxon>Eukaryota</taxon>
        <taxon>Metazoa</taxon>
        <taxon>Ecdysozoa</taxon>
        <taxon>Nematoda</taxon>
        <taxon>Chromadorea</taxon>
        <taxon>Rhabditida</taxon>
        <taxon>Rhabditina</taxon>
        <taxon>Rhabditomorpha</taxon>
        <taxon>Rhabditoidea</taxon>
        <taxon>Rhabditidae</taxon>
        <taxon>Peloderinae</taxon>
        <taxon>Caenorhabditis</taxon>
    </lineage>
</organism>
<comment type="caution">
    <text evidence="10">The sequence shown here is derived from an EMBL/GenBank/DDBJ whole genome shotgun (WGS) entry which is preliminary data.</text>
</comment>
<accession>A0A9P1ILQ0</accession>
<feature type="region of interest" description="Disordered" evidence="8">
    <location>
        <begin position="575"/>
        <end position="617"/>
    </location>
</feature>
<name>A0A9P1ILQ0_9PELO</name>
<proteinExistence type="predicted"/>
<comment type="subcellular location">
    <subcellularLocation>
        <location evidence="1">Cytoplasm</location>
    </subcellularLocation>
</comment>
<dbReference type="PANTHER" id="PTHR22969:SF17">
    <property type="entry name" value="INHIBITOR OF NUCLEAR FACTOR KAPPA-B KINASE SUBUNIT BETA"/>
    <property type="match status" value="1"/>
</dbReference>
<dbReference type="InterPro" id="IPR000719">
    <property type="entry name" value="Prot_kinase_dom"/>
</dbReference>
<keyword evidence="3" id="KW-0723">Serine/threonine-protein kinase</keyword>
<dbReference type="GO" id="GO:0045944">
    <property type="term" value="P:positive regulation of transcription by RNA polymerase II"/>
    <property type="evidence" value="ECO:0007669"/>
    <property type="project" value="TreeGrafter"/>
</dbReference>
<evidence type="ECO:0000256" key="3">
    <source>
        <dbReference type="ARBA" id="ARBA00022527"/>
    </source>
</evidence>
<evidence type="ECO:0000256" key="8">
    <source>
        <dbReference type="SAM" id="MobiDB-lite"/>
    </source>
</evidence>
<evidence type="ECO:0000313" key="11">
    <source>
        <dbReference type="Proteomes" id="UP001152747"/>
    </source>
</evidence>
<feature type="domain" description="Protein kinase" evidence="9">
    <location>
        <begin position="1"/>
        <end position="213"/>
    </location>
</feature>
<evidence type="ECO:0000256" key="1">
    <source>
        <dbReference type="ARBA" id="ARBA00004496"/>
    </source>
</evidence>
<evidence type="ECO:0000256" key="7">
    <source>
        <dbReference type="ARBA" id="ARBA00022840"/>
    </source>
</evidence>
<keyword evidence="4" id="KW-0808">Transferase</keyword>
<dbReference type="InterPro" id="IPR051180">
    <property type="entry name" value="IKK"/>
</dbReference>